<evidence type="ECO:0000313" key="2">
    <source>
        <dbReference type="EMBL" id="KAJ8973774.1"/>
    </source>
</evidence>
<reference evidence="2" key="1">
    <citation type="journal article" date="2023" name="Insect Mol. Biol.">
        <title>Genome sequencing provides insights into the evolution of gene families encoding plant cell wall-degrading enzymes in longhorned beetles.</title>
        <authorList>
            <person name="Shin N.R."/>
            <person name="Okamura Y."/>
            <person name="Kirsch R."/>
            <person name="Pauchet Y."/>
        </authorList>
    </citation>
    <scope>NUCLEOTIDE SEQUENCE</scope>
    <source>
        <strain evidence="2">MMC_N1</strain>
    </source>
</reference>
<dbReference type="EMBL" id="JAPWTJ010001117">
    <property type="protein sequence ID" value="KAJ8973774.1"/>
    <property type="molecule type" value="Genomic_DNA"/>
</dbReference>
<dbReference type="InterPro" id="IPR038838">
    <property type="entry name" value="TRIR"/>
</dbReference>
<evidence type="ECO:0000313" key="3">
    <source>
        <dbReference type="Proteomes" id="UP001162164"/>
    </source>
</evidence>
<comment type="caution">
    <text evidence="2">The sequence shown here is derived from an EMBL/GenBank/DDBJ whole genome shotgun (WGS) entry which is preliminary data.</text>
</comment>
<dbReference type="PANTHER" id="PTHR34753:SF1">
    <property type="entry name" value="TELOMERASE RNA COMPONENT INTERACTING RNASE"/>
    <property type="match status" value="1"/>
</dbReference>
<feature type="compositionally biased region" description="Low complexity" evidence="1">
    <location>
        <begin position="33"/>
        <end position="43"/>
    </location>
</feature>
<name>A0ABQ9J6N2_9CUCU</name>
<gene>
    <name evidence="2" type="ORF">NQ317_002977</name>
</gene>
<keyword evidence="3" id="KW-1185">Reference proteome</keyword>
<proteinExistence type="predicted"/>
<evidence type="ECO:0000256" key="1">
    <source>
        <dbReference type="SAM" id="MobiDB-lite"/>
    </source>
</evidence>
<organism evidence="2 3">
    <name type="scientific">Molorchus minor</name>
    <dbReference type="NCBI Taxonomy" id="1323400"/>
    <lineage>
        <taxon>Eukaryota</taxon>
        <taxon>Metazoa</taxon>
        <taxon>Ecdysozoa</taxon>
        <taxon>Arthropoda</taxon>
        <taxon>Hexapoda</taxon>
        <taxon>Insecta</taxon>
        <taxon>Pterygota</taxon>
        <taxon>Neoptera</taxon>
        <taxon>Endopterygota</taxon>
        <taxon>Coleoptera</taxon>
        <taxon>Polyphaga</taxon>
        <taxon>Cucujiformia</taxon>
        <taxon>Chrysomeloidea</taxon>
        <taxon>Cerambycidae</taxon>
        <taxon>Lamiinae</taxon>
        <taxon>Monochamini</taxon>
        <taxon>Molorchus</taxon>
    </lineage>
</organism>
<feature type="region of interest" description="Disordered" evidence="1">
    <location>
        <begin position="30"/>
        <end position="60"/>
    </location>
</feature>
<dbReference type="Proteomes" id="UP001162164">
    <property type="component" value="Unassembled WGS sequence"/>
</dbReference>
<sequence>MKIEEEEEDETDVKDNLFKNDGSFLEMFKKMQEQQQKAQQESEPSNEVKKPLAPAFGKRRGGKVLKTGMVQKVKVTNEDDNNAQDAWSVYMKEVRRYKEVCCDDDSKTRPLVFSLLVTMPVAIREEDLHTAPFDPVFPTPTRLVTVTKAT</sequence>
<dbReference type="PANTHER" id="PTHR34753">
    <property type="entry name" value="TELOMERASE RNA COMPONENT INTERACTING RNASE"/>
    <property type="match status" value="1"/>
</dbReference>
<protein>
    <submittedName>
        <fullName evidence="2">Uncharacterized protein</fullName>
    </submittedName>
</protein>
<accession>A0ABQ9J6N2</accession>